<keyword evidence="3" id="KW-0804">Transcription</keyword>
<organism evidence="5 6">
    <name type="scientific">Pandoraea communis</name>
    <dbReference type="NCBI Taxonomy" id="2508297"/>
    <lineage>
        <taxon>Bacteria</taxon>
        <taxon>Pseudomonadati</taxon>
        <taxon>Pseudomonadota</taxon>
        <taxon>Betaproteobacteria</taxon>
        <taxon>Burkholderiales</taxon>
        <taxon>Burkholderiaceae</taxon>
        <taxon>Pandoraea</taxon>
    </lineage>
</organism>
<dbReference type="SMART" id="SM00895">
    <property type="entry name" value="FCD"/>
    <property type="match status" value="1"/>
</dbReference>
<evidence type="ECO:0000256" key="3">
    <source>
        <dbReference type="ARBA" id="ARBA00023163"/>
    </source>
</evidence>
<dbReference type="InterPro" id="IPR000524">
    <property type="entry name" value="Tscrpt_reg_HTH_GntR"/>
</dbReference>
<keyword evidence="2" id="KW-0238">DNA-binding</keyword>
<dbReference type="InterPro" id="IPR011711">
    <property type="entry name" value="GntR_C"/>
</dbReference>
<protein>
    <submittedName>
        <fullName evidence="5">GntR family transcriptional regulator</fullName>
    </submittedName>
</protein>
<feature type="domain" description="HTH gntR-type" evidence="4">
    <location>
        <begin position="21"/>
        <end position="88"/>
    </location>
</feature>
<evidence type="ECO:0000313" key="5">
    <source>
        <dbReference type="EMBL" id="VVD59525.1"/>
    </source>
</evidence>
<dbReference type="Gene3D" id="1.10.10.10">
    <property type="entry name" value="Winged helix-like DNA-binding domain superfamily/Winged helix DNA-binding domain"/>
    <property type="match status" value="1"/>
</dbReference>
<dbReference type="RefSeq" id="WP_150689342.1">
    <property type="nucleotide sequence ID" value="NZ_CABPSJ010000001.1"/>
</dbReference>
<evidence type="ECO:0000313" key="6">
    <source>
        <dbReference type="Proteomes" id="UP000337189"/>
    </source>
</evidence>
<dbReference type="InterPro" id="IPR036390">
    <property type="entry name" value="WH_DNA-bd_sf"/>
</dbReference>
<dbReference type="Pfam" id="PF07729">
    <property type="entry name" value="FCD"/>
    <property type="match status" value="1"/>
</dbReference>
<evidence type="ECO:0000259" key="4">
    <source>
        <dbReference type="PROSITE" id="PS50949"/>
    </source>
</evidence>
<dbReference type="SUPFAM" id="SSF46785">
    <property type="entry name" value="Winged helix' DNA-binding domain"/>
    <property type="match status" value="1"/>
</dbReference>
<reference evidence="5 6" key="1">
    <citation type="submission" date="2019-08" db="EMBL/GenBank/DDBJ databases">
        <authorList>
            <person name="Peeters C."/>
        </authorList>
    </citation>
    <scope>NUCLEOTIDE SEQUENCE [LARGE SCALE GENOMIC DNA]</scope>
    <source>
        <strain evidence="5 6">LMG 31110</strain>
    </source>
</reference>
<dbReference type="GO" id="GO:0003700">
    <property type="term" value="F:DNA-binding transcription factor activity"/>
    <property type="evidence" value="ECO:0007669"/>
    <property type="project" value="InterPro"/>
</dbReference>
<dbReference type="AlphaFoldDB" id="A0A5E4R8P8"/>
<dbReference type="InterPro" id="IPR008920">
    <property type="entry name" value="TF_FadR/GntR_C"/>
</dbReference>
<proteinExistence type="predicted"/>
<dbReference type="PANTHER" id="PTHR43537:SF53">
    <property type="entry name" value="HTH-TYPE TRANSCRIPTIONAL REPRESSOR NANR"/>
    <property type="match status" value="1"/>
</dbReference>
<evidence type="ECO:0000256" key="2">
    <source>
        <dbReference type="ARBA" id="ARBA00023125"/>
    </source>
</evidence>
<dbReference type="Gene3D" id="1.20.120.530">
    <property type="entry name" value="GntR ligand-binding domain-like"/>
    <property type="match status" value="1"/>
</dbReference>
<keyword evidence="1" id="KW-0805">Transcription regulation</keyword>
<name>A0A5E4R8P8_9BURK</name>
<accession>A0A5E4R8P8</accession>
<dbReference type="GO" id="GO:0003677">
    <property type="term" value="F:DNA binding"/>
    <property type="evidence" value="ECO:0007669"/>
    <property type="project" value="UniProtKB-KW"/>
</dbReference>
<dbReference type="PANTHER" id="PTHR43537">
    <property type="entry name" value="TRANSCRIPTIONAL REGULATOR, GNTR FAMILY"/>
    <property type="match status" value="1"/>
</dbReference>
<sequence>MARKGTGKSIENAQDKLTPGATDAKSLYRTFIDAIVDQRLLPGTRLNELAMSKLFDVSRREMGHLFTRLECEGLVVPIQNRGAFVASPDAQEARAIFGARKSIEAGIVELAATRASGADFKVLEKSIADEDALRRAGRMREAIKESGRFHLLLADIAGNAILADLVKQLVARTSLVTSLYDNASGMSCWHDDHGKLIGHLRARRTKRAIDTMRQHLDDLEASLDLSVKIGSKADLRTIFGLPSEQPKK</sequence>
<dbReference type="SUPFAM" id="SSF48008">
    <property type="entry name" value="GntR ligand-binding domain-like"/>
    <property type="match status" value="1"/>
</dbReference>
<dbReference type="EMBL" id="CABPSJ010000001">
    <property type="protein sequence ID" value="VVD59525.1"/>
    <property type="molecule type" value="Genomic_DNA"/>
</dbReference>
<dbReference type="PROSITE" id="PS50949">
    <property type="entry name" value="HTH_GNTR"/>
    <property type="match status" value="1"/>
</dbReference>
<dbReference type="InterPro" id="IPR036388">
    <property type="entry name" value="WH-like_DNA-bd_sf"/>
</dbReference>
<dbReference type="OrthoDB" id="5243844at2"/>
<dbReference type="Proteomes" id="UP000337189">
    <property type="component" value="Unassembled WGS sequence"/>
</dbReference>
<evidence type="ECO:0000256" key="1">
    <source>
        <dbReference type="ARBA" id="ARBA00023015"/>
    </source>
</evidence>
<gene>
    <name evidence="5" type="ORF">PCO31110_00026</name>
</gene>